<dbReference type="NCBIfam" id="TIGR00064">
    <property type="entry name" value="ftsY"/>
    <property type="match status" value="1"/>
</dbReference>
<reference evidence="13 14" key="1">
    <citation type="submission" date="2017-06" db="EMBL/GenBank/DDBJ databases">
        <authorList>
            <person name="Kim H.J."/>
            <person name="Triplett B.A."/>
        </authorList>
    </citation>
    <scope>NUCLEOTIDE SEQUENCE [LARGE SCALE GENOMIC DNA]</scope>
    <source>
        <strain evidence="13 14">MWH-VicM1</strain>
    </source>
</reference>
<keyword evidence="6 9" id="KW-0472">Membrane</keyword>
<dbReference type="Proteomes" id="UP000197215">
    <property type="component" value="Unassembled WGS sequence"/>
</dbReference>
<accession>A0A212TEM9</accession>
<dbReference type="InterPro" id="IPR000897">
    <property type="entry name" value="SRP54_GTPase_dom"/>
</dbReference>
<dbReference type="GO" id="GO:0006614">
    <property type="term" value="P:SRP-dependent cotranslational protein targeting to membrane"/>
    <property type="evidence" value="ECO:0007669"/>
    <property type="project" value="InterPro"/>
</dbReference>
<dbReference type="OrthoDB" id="9804720at2"/>
<dbReference type="SUPFAM" id="SSF52540">
    <property type="entry name" value="P-loop containing nucleoside triphosphate hydrolases"/>
    <property type="match status" value="1"/>
</dbReference>
<keyword evidence="1 9" id="KW-1003">Cell membrane</keyword>
<dbReference type="GO" id="GO:0005525">
    <property type="term" value="F:GTP binding"/>
    <property type="evidence" value="ECO:0007669"/>
    <property type="project" value="UniProtKB-UniRule"/>
</dbReference>
<dbReference type="GO" id="GO:0005886">
    <property type="term" value="C:plasma membrane"/>
    <property type="evidence" value="ECO:0007669"/>
    <property type="project" value="UniProtKB-SubCell"/>
</dbReference>
<dbReference type="InterPro" id="IPR027417">
    <property type="entry name" value="P-loop_NTPase"/>
</dbReference>
<dbReference type="GO" id="GO:0005737">
    <property type="term" value="C:cytoplasm"/>
    <property type="evidence" value="ECO:0007669"/>
    <property type="project" value="UniProtKB-SubCell"/>
</dbReference>
<keyword evidence="5 9" id="KW-0342">GTP-binding</keyword>
<dbReference type="SMART" id="SM00382">
    <property type="entry name" value="AAA"/>
    <property type="match status" value="1"/>
</dbReference>
<dbReference type="SMART" id="SM00962">
    <property type="entry name" value="SRP54"/>
    <property type="match status" value="1"/>
</dbReference>
<keyword evidence="7 9" id="KW-0675">Receptor</keyword>
<dbReference type="InterPro" id="IPR013822">
    <property type="entry name" value="Signal_recog_particl_SRP54_hlx"/>
</dbReference>
<comment type="function">
    <text evidence="9">Involved in targeting and insertion of nascent membrane proteins into the cytoplasmic membrane. Acts as a receptor for the complex formed by the signal recognition particle (SRP) and the ribosome-nascent chain (RNC). Interaction with SRP-RNC leads to the transfer of the RNC complex to the Sec translocase for insertion into the membrane, the hydrolysis of GTP by both Ffh and FtsY, and the dissociation of the SRP-FtsY complex into the individual components.</text>
</comment>
<keyword evidence="2 9" id="KW-0963">Cytoplasm</keyword>
<feature type="domain" description="AAA+ ATPase" evidence="10">
    <location>
        <begin position="92"/>
        <end position="277"/>
    </location>
</feature>
<feature type="binding site" evidence="9">
    <location>
        <begin position="245"/>
        <end position="248"/>
    </location>
    <ligand>
        <name>GTP</name>
        <dbReference type="ChEBI" id="CHEBI:37565"/>
    </ligand>
</feature>
<evidence type="ECO:0000256" key="8">
    <source>
        <dbReference type="ARBA" id="ARBA00048027"/>
    </source>
</evidence>
<dbReference type="InterPro" id="IPR004390">
    <property type="entry name" value="SR_rcpt_FtsY"/>
</dbReference>
<feature type="domain" description="Signal recognition particle SRP54 helical bundle" evidence="12">
    <location>
        <begin position="1"/>
        <end position="73"/>
    </location>
</feature>
<gene>
    <name evidence="9" type="primary">ftsY</name>
    <name evidence="13" type="ORF">SAMN06295916_1058</name>
</gene>
<dbReference type="Gene3D" id="1.20.120.140">
    <property type="entry name" value="Signal recognition particle SRP54, nucleotide-binding domain"/>
    <property type="match status" value="1"/>
</dbReference>
<comment type="similarity">
    <text evidence="9">Belongs to the GTP-binding SRP family. FtsY subfamily.</text>
</comment>
<dbReference type="InterPro" id="IPR036225">
    <property type="entry name" value="SRP/SRP_N"/>
</dbReference>
<comment type="subunit">
    <text evidence="9">Part of the signal recognition particle protein translocation system, which is composed of SRP and FtsY. SRP is a ribonucleoprotein composed of Ffh and a 4.5S RNA molecule.</text>
</comment>
<dbReference type="GO" id="GO:0005047">
    <property type="term" value="F:signal recognition particle binding"/>
    <property type="evidence" value="ECO:0007669"/>
    <property type="project" value="TreeGrafter"/>
</dbReference>
<dbReference type="InterPro" id="IPR003593">
    <property type="entry name" value="AAA+_ATPase"/>
</dbReference>
<name>A0A212TEM9_9BURK</name>
<keyword evidence="14" id="KW-1185">Reference proteome</keyword>
<feature type="binding site" evidence="9">
    <location>
        <begin position="181"/>
        <end position="185"/>
    </location>
    <ligand>
        <name>GTP</name>
        <dbReference type="ChEBI" id="CHEBI:37565"/>
    </ligand>
</feature>
<dbReference type="Pfam" id="PF00448">
    <property type="entry name" value="SRP54"/>
    <property type="match status" value="1"/>
</dbReference>
<keyword evidence="4 9" id="KW-0378">Hydrolase</keyword>
<comment type="catalytic activity">
    <reaction evidence="8 9">
        <text>GTP + H2O = GDP + phosphate + H(+)</text>
        <dbReference type="Rhea" id="RHEA:19669"/>
        <dbReference type="ChEBI" id="CHEBI:15377"/>
        <dbReference type="ChEBI" id="CHEBI:15378"/>
        <dbReference type="ChEBI" id="CHEBI:37565"/>
        <dbReference type="ChEBI" id="CHEBI:43474"/>
        <dbReference type="ChEBI" id="CHEBI:58189"/>
        <dbReference type="EC" id="3.6.5.4"/>
    </reaction>
</comment>
<dbReference type="EC" id="3.6.5.4" evidence="9"/>
<dbReference type="RefSeq" id="WP_088812897.1">
    <property type="nucleotide sequence ID" value="NZ_FYEX01000001.1"/>
</dbReference>
<proteinExistence type="inferred from homology"/>
<dbReference type="AlphaFoldDB" id="A0A212TEM9"/>
<dbReference type="PANTHER" id="PTHR43134:SF1">
    <property type="entry name" value="SIGNAL RECOGNITION PARTICLE RECEPTOR SUBUNIT ALPHA"/>
    <property type="match status" value="1"/>
</dbReference>
<feature type="domain" description="SRP54-type proteins GTP-binding" evidence="11">
    <location>
        <begin position="93"/>
        <end position="296"/>
    </location>
</feature>
<evidence type="ECO:0000256" key="9">
    <source>
        <dbReference type="HAMAP-Rule" id="MF_00920"/>
    </source>
</evidence>
<evidence type="ECO:0000256" key="5">
    <source>
        <dbReference type="ARBA" id="ARBA00023134"/>
    </source>
</evidence>
<sequence length="297" mass="32215">MFGLRKTLSSLFNRQKIDEDWYESLEETLLLGDVGMNATQKLIKQLRSEAKLQKAETVDDLKNILATLVQSSLSKLERPHNPLVNLPKDPNYPQIWLVVGVNGAGKTTSIGKLCHHLQNQNHRVLLGAGDTFRAAAREQLIAWGEKNNVAVIAQQSGDAAAVAHDAVKAGQSRNQDIVIIDTAGRLSTQAHLMDELKKVKRVITKAQDNAPHETVLVIDGNTGQNGLSQVKAFHEALELSAIIVTKLDGTAKGGILCAIAEEFSDNPPSVLAVGLGEKLEDLKPFNASDFAKSLIPQ</sequence>
<evidence type="ECO:0000313" key="14">
    <source>
        <dbReference type="Proteomes" id="UP000197215"/>
    </source>
</evidence>
<evidence type="ECO:0000256" key="7">
    <source>
        <dbReference type="ARBA" id="ARBA00023170"/>
    </source>
</evidence>
<evidence type="ECO:0000259" key="10">
    <source>
        <dbReference type="SMART" id="SM00382"/>
    </source>
</evidence>
<protein>
    <recommendedName>
        <fullName evidence="9">Signal recognition particle receptor FtsY</fullName>
        <shortName evidence="9">SRP receptor</shortName>
        <ecNumber evidence="9">3.6.5.4</ecNumber>
    </recommendedName>
</protein>
<evidence type="ECO:0000256" key="4">
    <source>
        <dbReference type="ARBA" id="ARBA00022801"/>
    </source>
</evidence>
<evidence type="ECO:0000259" key="11">
    <source>
        <dbReference type="SMART" id="SM00962"/>
    </source>
</evidence>
<comment type="subcellular location">
    <subcellularLocation>
        <location evidence="9">Cell membrane</location>
        <topology evidence="9">Peripheral membrane protein</topology>
        <orientation evidence="9">Cytoplasmic side</orientation>
    </subcellularLocation>
    <subcellularLocation>
        <location evidence="9">Cytoplasm</location>
    </subcellularLocation>
</comment>
<dbReference type="PANTHER" id="PTHR43134">
    <property type="entry name" value="SIGNAL RECOGNITION PARTICLE RECEPTOR SUBUNIT ALPHA"/>
    <property type="match status" value="1"/>
</dbReference>
<organism evidence="13 14">
    <name type="scientific">Polynucleobacter victoriensis</name>
    <dbReference type="NCBI Taxonomy" id="2049319"/>
    <lineage>
        <taxon>Bacteria</taxon>
        <taxon>Pseudomonadati</taxon>
        <taxon>Pseudomonadota</taxon>
        <taxon>Betaproteobacteria</taxon>
        <taxon>Burkholderiales</taxon>
        <taxon>Burkholderiaceae</taxon>
        <taxon>Polynucleobacter</taxon>
    </lineage>
</organism>
<dbReference type="Gene3D" id="3.40.50.300">
    <property type="entry name" value="P-loop containing nucleotide triphosphate hydrolases"/>
    <property type="match status" value="1"/>
</dbReference>
<evidence type="ECO:0000256" key="6">
    <source>
        <dbReference type="ARBA" id="ARBA00023136"/>
    </source>
</evidence>
<evidence type="ECO:0000256" key="2">
    <source>
        <dbReference type="ARBA" id="ARBA00022490"/>
    </source>
</evidence>
<evidence type="ECO:0000313" key="13">
    <source>
        <dbReference type="EMBL" id="SNC64276.1"/>
    </source>
</evidence>
<dbReference type="HAMAP" id="MF_00920">
    <property type="entry name" value="FtsY"/>
    <property type="match status" value="1"/>
</dbReference>
<evidence type="ECO:0000256" key="1">
    <source>
        <dbReference type="ARBA" id="ARBA00022475"/>
    </source>
</evidence>
<feature type="binding site" evidence="9">
    <location>
        <begin position="100"/>
        <end position="107"/>
    </location>
    <ligand>
        <name>GTP</name>
        <dbReference type="ChEBI" id="CHEBI:37565"/>
    </ligand>
</feature>
<dbReference type="Pfam" id="PF02881">
    <property type="entry name" value="SRP54_N"/>
    <property type="match status" value="1"/>
</dbReference>
<dbReference type="InterPro" id="IPR042101">
    <property type="entry name" value="SRP54_N_sf"/>
</dbReference>
<dbReference type="EMBL" id="FYEX01000001">
    <property type="protein sequence ID" value="SNC64276.1"/>
    <property type="molecule type" value="Genomic_DNA"/>
</dbReference>
<dbReference type="GO" id="GO:0003924">
    <property type="term" value="F:GTPase activity"/>
    <property type="evidence" value="ECO:0007669"/>
    <property type="project" value="UniProtKB-UniRule"/>
</dbReference>
<dbReference type="FunFam" id="3.40.50.300:FF:000053">
    <property type="entry name" value="Signal recognition particle receptor FtsY"/>
    <property type="match status" value="1"/>
</dbReference>
<evidence type="ECO:0000259" key="12">
    <source>
        <dbReference type="SMART" id="SM00963"/>
    </source>
</evidence>
<evidence type="ECO:0000256" key="3">
    <source>
        <dbReference type="ARBA" id="ARBA00022741"/>
    </source>
</evidence>
<dbReference type="SUPFAM" id="SSF47364">
    <property type="entry name" value="Domain of the SRP/SRP receptor G-proteins"/>
    <property type="match status" value="1"/>
</dbReference>
<dbReference type="SMART" id="SM00963">
    <property type="entry name" value="SRP54_N"/>
    <property type="match status" value="1"/>
</dbReference>
<keyword evidence="3 9" id="KW-0547">Nucleotide-binding</keyword>